<dbReference type="PANTHER" id="PTHR11963">
    <property type="entry name" value="LEUCINE AMINOPEPTIDASE-RELATED"/>
    <property type="match status" value="1"/>
</dbReference>
<dbReference type="CDD" id="cd00433">
    <property type="entry name" value="Peptidase_M17"/>
    <property type="match status" value="1"/>
</dbReference>
<feature type="binding site" evidence="8">
    <location>
        <position position="353"/>
    </location>
    <ligand>
        <name>Mn(2+)</name>
        <dbReference type="ChEBI" id="CHEBI:29035"/>
        <label>1</label>
    </ligand>
</feature>
<dbReference type="NCBIfam" id="NF002083">
    <property type="entry name" value="PRK00913.3-5"/>
    <property type="match status" value="1"/>
</dbReference>
<dbReference type="SUPFAM" id="SSF52949">
    <property type="entry name" value="Macro domain-like"/>
    <property type="match status" value="1"/>
</dbReference>
<accession>A0ABS4NUX8</accession>
<dbReference type="Pfam" id="PF02789">
    <property type="entry name" value="Peptidase_M17_N"/>
    <property type="match status" value="1"/>
</dbReference>
<keyword evidence="11" id="KW-1185">Reference proteome</keyword>
<name>A0ABS4NUX8_9BACL</name>
<protein>
    <recommendedName>
        <fullName evidence="8">Probable cytosol aminopeptidase</fullName>
        <ecNumber evidence="8">3.4.11.1</ecNumber>
    </recommendedName>
    <alternativeName>
        <fullName evidence="8">Leucine aminopeptidase</fullName>
        <shortName evidence="8">LAP</shortName>
        <ecNumber evidence="8">3.4.11.10</ecNumber>
    </alternativeName>
    <alternativeName>
        <fullName evidence="8">Leucyl aminopeptidase</fullName>
    </alternativeName>
</protein>
<dbReference type="EC" id="3.4.11.10" evidence="8"/>
<feature type="binding site" evidence="8">
    <location>
        <position position="353"/>
    </location>
    <ligand>
        <name>Mn(2+)</name>
        <dbReference type="ChEBI" id="CHEBI:29035"/>
        <label>2</label>
    </ligand>
</feature>
<keyword evidence="6 8" id="KW-0378">Hydrolase</keyword>
<evidence type="ECO:0000256" key="3">
    <source>
        <dbReference type="ARBA" id="ARBA00009528"/>
    </source>
</evidence>
<keyword evidence="8" id="KW-0479">Metal-binding</keyword>
<feature type="binding site" evidence="8">
    <location>
        <position position="269"/>
    </location>
    <ligand>
        <name>Mn(2+)</name>
        <dbReference type="ChEBI" id="CHEBI:29035"/>
        <label>2</label>
    </ligand>
</feature>
<feature type="binding site" evidence="8">
    <location>
        <position position="292"/>
    </location>
    <ligand>
        <name>Mn(2+)</name>
        <dbReference type="ChEBI" id="CHEBI:29035"/>
        <label>2</label>
    </ligand>
</feature>
<feature type="active site" evidence="8">
    <location>
        <position position="355"/>
    </location>
</feature>
<keyword evidence="5 8" id="KW-0645">Protease</keyword>
<dbReference type="Gene3D" id="3.40.220.10">
    <property type="entry name" value="Leucine Aminopeptidase, subunit E, domain 1"/>
    <property type="match status" value="1"/>
</dbReference>
<feature type="domain" description="Cytosol aminopeptidase" evidence="9">
    <location>
        <begin position="349"/>
        <end position="356"/>
    </location>
</feature>
<comment type="catalytic activity">
    <reaction evidence="1 8">
        <text>Release of an N-terminal amino acid, Xaa-|-Yaa-, in which Xaa is preferably Leu, but may be other amino acids including Pro although not Arg or Lys, and Yaa may be Pro. Amino acid amides and methyl esters are also readily hydrolyzed, but rates on arylamides are exceedingly low.</text>
        <dbReference type="EC" id="3.4.11.1"/>
    </reaction>
</comment>
<evidence type="ECO:0000256" key="8">
    <source>
        <dbReference type="HAMAP-Rule" id="MF_00181"/>
    </source>
</evidence>
<reference evidence="10 11" key="1">
    <citation type="submission" date="2021-03" db="EMBL/GenBank/DDBJ databases">
        <title>Genomic Encyclopedia of Type Strains, Phase IV (KMG-IV): sequencing the most valuable type-strain genomes for metagenomic binning, comparative biology and taxonomic classification.</title>
        <authorList>
            <person name="Goeker M."/>
        </authorList>
    </citation>
    <scope>NUCLEOTIDE SEQUENCE [LARGE SCALE GENOMIC DNA]</scope>
    <source>
        <strain evidence="10 11">DSM 101953</strain>
    </source>
</reference>
<evidence type="ECO:0000313" key="10">
    <source>
        <dbReference type="EMBL" id="MBP2113097.1"/>
    </source>
</evidence>
<dbReference type="Pfam" id="PF00883">
    <property type="entry name" value="Peptidase_M17"/>
    <property type="match status" value="1"/>
</dbReference>
<keyword evidence="8" id="KW-0963">Cytoplasm</keyword>
<dbReference type="RefSeq" id="WP_245368282.1">
    <property type="nucleotide sequence ID" value="NZ_JAGGLV010000010.1"/>
</dbReference>
<proteinExistence type="inferred from homology"/>
<evidence type="ECO:0000256" key="2">
    <source>
        <dbReference type="ARBA" id="ARBA00000967"/>
    </source>
</evidence>
<comment type="catalytic activity">
    <reaction evidence="2 8">
        <text>Release of an N-terminal amino acid, preferentially leucine, but not glutamic or aspartic acids.</text>
        <dbReference type="EC" id="3.4.11.10"/>
    </reaction>
</comment>
<dbReference type="Proteomes" id="UP000773462">
    <property type="component" value="Unassembled WGS sequence"/>
</dbReference>
<dbReference type="InterPro" id="IPR023042">
    <property type="entry name" value="Peptidase_M17_leu_NH2_pept"/>
</dbReference>
<keyword evidence="8" id="KW-0464">Manganese</keyword>
<dbReference type="InterPro" id="IPR000819">
    <property type="entry name" value="Peptidase_M17_C"/>
</dbReference>
<dbReference type="InterPro" id="IPR043472">
    <property type="entry name" value="Macro_dom-like"/>
</dbReference>
<dbReference type="PANTHER" id="PTHR11963:SF23">
    <property type="entry name" value="CYTOSOL AMINOPEPTIDASE"/>
    <property type="match status" value="1"/>
</dbReference>
<comment type="caution">
    <text evidence="10">The sequence shown here is derived from an EMBL/GenBank/DDBJ whole genome shotgun (WGS) entry which is preliminary data.</text>
</comment>
<comment type="function">
    <text evidence="7 8">Presumably involved in the processing and regular turnover of intracellular proteins. Catalyzes the removal of unsubstituted N-terminal amino acids from various peptides.</text>
</comment>
<dbReference type="Gene3D" id="3.40.630.10">
    <property type="entry name" value="Zn peptidases"/>
    <property type="match status" value="1"/>
</dbReference>
<dbReference type="NCBIfam" id="NF002073">
    <property type="entry name" value="PRK00913.1-2"/>
    <property type="match status" value="1"/>
</dbReference>
<feature type="binding site" evidence="8">
    <location>
        <position position="351"/>
    </location>
    <ligand>
        <name>Mn(2+)</name>
        <dbReference type="ChEBI" id="CHEBI:29035"/>
        <label>1</label>
    </ligand>
</feature>
<dbReference type="HAMAP" id="MF_00181">
    <property type="entry name" value="Cytosol_peptidase_M17"/>
    <property type="match status" value="1"/>
</dbReference>
<evidence type="ECO:0000256" key="5">
    <source>
        <dbReference type="ARBA" id="ARBA00022670"/>
    </source>
</evidence>
<dbReference type="SUPFAM" id="SSF53187">
    <property type="entry name" value="Zn-dependent exopeptidases"/>
    <property type="match status" value="1"/>
</dbReference>
<dbReference type="EMBL" id="JAGGLV010000010">
    <property type="protein sequence ID" value="MBP2113097.1"/>
    <property type="molecule type" value="Genomic_DNA"/>
</dbReference>
<comment type="similarity">
    <text evidence="3 8">Belongs to the peptidase M17 family.</text>
</comment>
<evidence type="ECO:0000313" key="11">
    <source>
        <dbReference type="Proteomes" id="UP000773462"/>
    </source>
</evidence>
<feature type="active site" evidence="8">
    <location>
        <position position="281"/>
    </location>
</feature>
<dbReference type="InterPro" id="IPR008283">
    <property type="entry name" value="Peptidase_M17_N"/>
</dbReference>
<dbReference type="PROSITE" id="PS00631">
    <property type="entry name" value="CYTOSOL_AP"/>
    <property type="match status" value="1"/>
</dbReference>
<sequence>MIFEWSSDAGKASPQGDAVCLIISEAQAQGEGLPADWAARVSLLSAAGLFSGKQGQVYILPVMEQPEQPVVILAGSGKGQMGMHELRQLMAQTARAAYRLKAATLVVQILAVPGGLTGALKAEQAGQAIAEGLVLGSYRRRHYKLDQAAYTGIDTVHLLTEGKSEAADEEAWRQGIKRGKAFGEAANLARDLTNRPGNLLTPSGLAVAAIEIAQRHGLPAEVLDERELALKGMGGLLAVGSGSVNPPRMIVIRYQGTNQWENAVGLVGKGITFDTGGISLKRAPGMESMFSDMAGAAAVLAVIDALGHLRPKVNVVMLIPAAENMPAANAYKPGDIITTLSGRTVEIINTDAEGRIILGDALTYAREWGAQRIIDVATLTGAVVSILGDVATGAVTNDQAFLEELLAASRLSGEHIWPLPAYPEFREMLTSEVADLRNAAGRYGAASTAGLFIGEFAEGLPWVHLDIAGTAFLSAERGVNPKGATGIMVRTLLEYLLSAAAEPDHRSPEA</sequence>
<dbReference type="GO" id="GO:0004177">
    <property type="term" value="F:aminopeptidase activity"/>
    <property type="evidence" value="ECO:0007669"/>
    <property type="project" value="UniProtKB-KW"/>
</dbReference>
<evidence type="ECO:0000256" key="4">
    <source>
        <dbReference type="ARBA" id="ARBA00022438"/>
    </source>
</evidence>
<dbReference type="PRINTS" id="PR00481">
    <property type="entry name" value="LAMNOPPTDASE"/>
</dbReference>
<dbReference type="EC" id="3.4.11.1" evidence="8"/>
<evidence type="ECO:0000256" key="7">
    <source>
        <dbReference type="ARBA" id="ARBA00049972"/>
    </source>
</evidence>
<evidence type="ECO:0000256" key="6">
    <source>
        <dbReference type="ARBA" id="ARBA00022801"/>
    </source>
</evidence>
<keyword evidence="4 8" id="KW-0031">Aminopeptidase</keyword>
<feature type="binding site" evidence="8">
    <location>
        <position position="274"/>
    </location>
    <ligand>
        <name>Mn(2+)</name>
        <dbReference type="ChEBI" id="CHEBI:29035"/>
        <label>1</label>
    </ligand>
</feature>
<dbReference type="InterPro" id="IPR011356">
    <property type="entry name" value="Leucine_aapep/pepB"/>
</dbReference>
<organism evidence="10 11">
    <name type="scientific">Paenibacillus silagei</name>
    <dbReference type="NCBI Taxonomy" id="1670801"/>
    <lineage>
        <taxon>Bacteria</taxon>
        <taxon>Bacillati</taxon>
        <taxon>Bacillota</taxon>
        <taxon>Bacilli</taxon>
        <taxon>Bacillales</taxon>
        <taxon>Paenibacillaceae</taxon>
        <taxon>Paenibacillus</taxon>
    </lineage>
</organism>
<gene>
    <name evidence="8" type="primary">pepA</name>
    <name evidence="10" type="ORF">J2Z70_003256</name>
</gene>
<comment type="cofactor">
    <cofactor evidence="8">
        <name>Mn(2+)</name>
        <dbReference type="ChEBI" id="CHEBI:29035"/>
    </cofactor>
    <text evidence="8">Binds 2 manganese ions per subunit.</text>
</comment>
<evidence type="ECO:0000256" key="1">
    <source>
        <dbReference type="ARBA" id="ARBA00000135"/>
    </source>
</evidence>
<comment type="subcellular location">
    <subcellularLocation>
        <location evidence="8">Cytoplasm</location>
    </subcellularLocation>
</comment>
<feature type="binding site" evidence="8">
    <location>
        <position position="274"/>
    </location>
    <ligand>
        <name>Mn(2+)</name>
        <dbReference type="ChEBI" id="CHEBI:29035"/>
        <label>2</label>
    </ligand>
</feature>
<evidence type="ECO:0000259" key="9">
    <source>
        <dbReference type="PROSITE" id="PS00631"/>
    </source>
</evidence>